<accession>A0A2P8IE72</accession>
<dbReference type="RefSeq" id="WP_106615167.1">
    <property type="nucleotide sequence ID" value="NZ_PYAX01000003.1"/>
</dbReference>
<comment type="caution">
    <text evidence="2">The sequence shown here is derived from an EMBL/GenBank/DDBJ whole genome shotgun (WGS) entry which is preliminary data.</text>
</comment>
<keyword evidence="3" id="KW-1185">Reference proteome</keyword>
<evidence type="ECO:0008006" key="4">
    <source>
        <dbReference type="Google" id="ProtNLM"/>
    </source>
</evidence>
<evidence type="ECO:0000313" key="2">
    <source>
        <dbReference type="EMBL" id="PSL56765.1"/>
    </source>
</evidence>
<feature type="region of interest" description="Disordered" evidence="1">
    <location>
        <begin position="1"/>
        <end position="39"/>
    </location>
</feature>
<evidence type="ECO:0000313" key="3">
    <source>
        <dbReference type="Proteomes" id="UP000241118"/>
    </source>
</evidence>
<dbReference type="OrthoDB" id="3669132at2"/>
<reference evidence="2 3" key="1">
    <citation type="submission" date="2018-03" db="EMBL/GenBank/DDBJ databases">
        <title>Genomic Encyclopedia of Type Strains, Phase III (KMG-III): the genomes of soil and plant-associated and newly described type strains.</title>
        <authorList>
            <person name="Whitman W."/>
        </authorList>
    </citation>
    <scope>NUCLEOTIDE SEQUENCE [LARGE SCALE GENOMIC DNA]</scope>
    <source>
        <strain evidence="2 3">CGMCC 4.7097</strain>
    </source>
</reference>
<protein>
    <recommendedName>
        <fullName evidence="4">Helix-turn-helix protein</fullName>
    </recommendedName>
</protein>
<dbReference type="Proteomes" id="UP000241118">
    <property type="component" value="Unassembled WGS sequence"/>
</dbReference>
<gene>
    <name evidence="2" type="ORF">B0I31_103522</name>
</gene>
<dbReference type="EMBL" id="PYAX01000003">
    <property type="protein sequence ID" value="PSL56765.1"/>
    <property type="molecule type" value="Genomic_DNA"/>
</dbReference>
<proteinExistence type="predicted"/>
<dbReference type="AlphaFoldDB" id="A0A2P8IE72"/>
<name>A0A2P8IE72_SACCR</name>
<evidence type="ECO:0000256" key="1">
    <source>
        <dbReference type="SAM" id="MobiDB-lite"/>
    </source>
</evidence>
<sequence length="420" mass="45300">MSTSSLVKRNRCTGETPNMVRRQRGGVPPDGVVPSARTSGQRRFEAALLAAANRTMAGMRRRGHSLRPTSLVSRVRPDAKVLGLRVHDAALDDLLTQLLPVAAGDRVDGVPGLRVHPRRDHLDLRSPDGEARLLGVTRERWRQAVATGLPVDLALTGGLDPREAASRPDLPVDLMSGVLRRLPLWRGAAWLDGVVVGDVLELYWRGGPPSDSIAAILARSTCGIPASSAVPYRFRNAVRGIALSAADPRAVAKVAEPEWAWVDWDAATAPGPAVDERAVRPVQSRPDLPDVWEQQEMRAALALRDITTVYRLLTHHGVPRDRIAALTGQPAHEVERVLSGTKVESYDTLTAIAEGLGVPLGYMGLAHNEPPPPAPTCDCATLDERTKRDRFLAHAALVTVGTTTTTWGCRAETCHSTGPL</sequence>
<organism evidence="2 3">
    <name type="scientific">Saccharothrix carnea</name>
    <dbReference type="NCBI Taxonomy" id="1280637"/>
    <lineage>
        <taxon>Bacteria</taxon>
        <taxon>Bacillati</taxon>
        <taxon>Actinomycetota</taxon>
        <taxon>Actinomycetes</taxon>
        <taxon>Pseudonocardiales</taxon>
        <taxon>Pseudonocardiaceae</taxon>
        <taxon>Saccharothrix</taxon>
    </lineage>
</organism>